<dbReference type="InterPro" id="IPR000725">
    <property type="entry name" value="Olfact_rcpt"/>
</dbReference>
<feature type="transmembrane region" description="Helical" evidence="14">
    <location>
        <begin position="270"/>
        <end position="291"/>
    </location>
</feature>
<dbReference type="FunFam" id="1.20.1070.10:FF:000024">
    <property type="entry name" value="Olfactory receptor"/>
    <property type="match status" value="1"/>
</dbReference>
<evidence type="ECO:0000259" key="15">
    <source>
        <dbReference type="PROSITE" id="PS50262"/>
    </source>
</evidence>
<dbReference type="GO" id="GO:0005549">
    <property type="term" value="F:odorant binding"/>
    <property type="evidence" value="ECO:0007669"/>
    <property type="project" value="TreeGrafter"/>
</dbReference>
<keyword evidence="4 13" id="KW-0812">Transmembrane</keyword>
<evidence type="ECO:0000256" key="9">
    <source>
        <dbReference type="ARBA" id="ARBA00023157"/>
    </source>
</evidence>
<feature type="transmembrane region" description="Helical" evidence="14">
    <location>
        <begin position="143"/>
        <end position="166"/>
    </location>
</feature>
<evidence type="ECO:0000313" key="17">
    <source>
        <dbReference type="Proteomes" id="UP000261520"/>
    </source>
</evidence>
<keyword evidence="10 13" id="KW-0675">Receptor</keyword>
<dbReference type="AlphaFoldDB" id="A0A3B4AK89"/>
<dbReference type="PRINTS" id="PR00245">
    <property type="entry name" value="OLFACTORYR"/>
</dbReference>
<name>A0A3B4AK89_9GOBI</name>
<evidence type="ECO:0000313" key="16">
    <source>
        <dbReference type="Ensembl" id="ENSPMGP00000017542.1"/>
    </source>
</evidence>
<evidence type="ECO:0000256" key="13">
    <source>
        <dbReference type="RuleBase" id="RU000688"/>
    </source>
</evidence>
<dbReference type="GO" id="GO:0004930">
    <property type="term" value="F:G protein-coupled receptor activity"/>
    <property type="evidence" value="ECO:0007669"/>
    <property type="project" value="UniProtKB-KW"/>
</dbReference>
<dbReference type="PROSITE" id="PS00237">
    <property type="entry name" value="G_PROTEIN_RECEP_F1_1"/>
    <property type="match status" value="1"/>
</dbReference>
<evidence type="ECO:0000256" key="1">
    <source>
        <dbReference type="ARBA" id="ARBA00004651"/>
    </source>
</evidence>
<proteinExistence type="inferred from homology"/>
<organism evidence="16 17">
    <name type="scientific">Periophthalmus magnuspinnatus</name>
    <dbReference type="NCBI Taxonomy" id="409849"/>
    <lineage>
        <taxon>Eukaryota</taxon>
        <taxon>Metazoa</taxon>
        <taxon>Chordata</taxon>
        <taxon>Craniata</taxon>
        <taxon>Vertebrata</taxon>
        <taxon>Euteleostomi</taxon>
        <taxon>Actinopterygii</taxon>
        <taxon>Neopterygii</taxon>
        <taxon>Teleostei</taxon>
        <taxon>Neoteleostei</taxon>
        <taxon>Acanthomorphata</taxon>
        <taxon>Gobiaria</taxon>
        <taxon>Gobiiformes</taxon>
        <taxon>Gobioidei</taxon>
        <taxon>Gobiidae</taxon>
        <taxon>Oxudercinae</taxon>
        <taxon>Periophthalmus</taxon>
    </lineage>
</organism>
<evidence type="ECO:0000256" key="6">
    <source>
        <dbReference type="ARBA" id="ARBA00022989"/>
    </source>
</evidence>
<keyword evidence="11" id="KW-0325">Glycoprotein</keyword>
<dbReference type="GO" id="GO:0005886">
    <property type="term" value="C:plasma membrane"/>
    <property type="evidence" value="ECO:0007669"/>
    <property type="project" value="UniProtKB-SubCell"/>
</dbReference>
<keyword evidence="7 13" id="KW-0297">G-protein coupled receptor</keyword>
<evidence type="ECO:0000256" key="5">
    <source>
        <dbReference type="ARBA" id="ARBA00022725"/>
    </source>
</evidence>
<reference evidence="16" key="1">
    <citation type="submission" date="2025-08" db="UniProtKB">
        <authorList>
            <consortium name="Ensembl"/>
        </authorList>
    </citation>
    <scope>IDENTIFICATION</scope>
</reference>
<evidence type="ECO:0000256" key="4">
    <source>
        <dbReference type="ARBA" id="ARBA00022692"/>
    </source>
</evidence>
<dbReference type="Pfam" id="PF13853">
    <property type="entry name" value="7tm_4"/>
    <property type="match status" value="1"/>
</dbReference>
<keyword evidence="9" id="KW-1015">Disulfide bond</keyword>
<dbReference type="PROSITE" id="PS50262">
    <property type="entry name" value="G_PROTEIN_RECEP_F1_2"/>
    <property type="match status" value="1"/>
</dbReference>
<reference evidence="16" key="2">
    <citation type="submission" date="2025-09" db="UniProtKB">
        <authorList>
            <consortium name="Ensembl"/>
        </authorList>
    </citation>
    <scope>IDENTIFICATION</scope>
</reference>
<dbReference type="PRINTS" id="PR00237">
    <property type="entry name" value="GPCRRHODOPSN"/>
</dbReference>
<keyword evidence="3 14" id="KW-0716">Sensory transduction</keyword>
<dbReference type="InterPro" id="IPR000276">
    <property type="entry name" value="GPCR_Rhodpsn"/>
</dbReference>
<evidence type="ECO:0000256" key="10">
    <source>
        <dbReference type="ARBA" id="ARBA00023170"/>
    </source>
</evidence>
<keyword evidence="6 14" id="KW-1133">Transmembrane helix</keyword>
<keyword evidence="8 14" id="KW-0472">Membrane</keyword>
<sequence>MTMFNSSEVTQFSLVAFRDPGMFRFLFFSVALILYILIVFSNVLLIVVVYLSRTLHEPMYVLLCSLFLNELWGSSAMLPFLLVQILRDAAFAPYSLCLLQLFCVYSYASVEFTSLSVISYDRYVAICCPLEYHARMSPNKVRVLVVLIWLPPLVAVAITTILTASLTLCGNVIDKVYCDNYCIVKLSCYDTTVNNWYELVAASLTVVAPLVVIFYTYVQILRVCFRGSAHTRQKAVSTCAPHLGSVLNLGFGVLFEVIQTRFDTSVLPTMLRILLPVYHVTVQPLLNPLMYGLNLRQIRRQCSTIGRILLSDTLE</sequence>
<feature type="transmembrane region" description="Helical" evidence="14">
    <location>
        <begin position="91"/>
        <end position="110"/>
    </location>
</feature>
<protein>
    <recommendedName>
        <fullName evidence="14">Olfactory receptor</fullName>
    </recommendedName>
</protein>
<dbReference type="PANTHER" id="PTHR26451:SF885">
    <property type="entry name" value="OLFACTORY RECEPTOR"/>
    <property type="match status" value="1"/>
</dbReference>
<dbReference type="Ensembl" id="ENSPMGT00000018722.1">
    <property type="protein sequence ID" value="ENSPMGP00000017542.1"/>
    <property type="gene ID" value="ENSPMGG00000014360.1"/>
</dbReference>
<evidence type="ECO:0000256" key="11">
    <source>
        <dbReference type="ARBA" id="ARBA00023180"/>
    </source>
</evidence>
<accession>A0A3B4AK89</accession>
<feature type="domain" description="G-protein coupled receptors family 1 profile" evidence="15">
    <location>
        <begin position="41"/>
        <end position="291"/>
    </location>
</feature>
<dbReference type="PANTHER" id="PTHR26451">
    <property type="entry name" value="G_PROTEIN_RECEP_F1_2 DOMAIN-CONTAINING PROTEIN"/>
    <property type="match status" value="1"/>
</dbReference>
<dbReference type="Proteomes" id="UP000261520">
    <property type="component" value="Unplaced"/>
</dbReference>
<evidence type="ECO:0000256" key="7">
    <source>
        <dbReference type="ARBA" id="ARBA00023040"/>
    </source>
</evidence>
<keyword evidence="5 14" id="KW-0552">Olfaction</keyword>
<dbReference type="SUPFAM" id="SSF81321">
    <property type="entry name" value="Family A G protein-coupled receptor-like"/>
    <property type="match status" value="1"/>
</dbReference>
<keyword evidence="17" id="KW-1185">Reference proteome</keyword>
<comment type="subcellular location">
    <subcellularLocation>
        <location evidence="1 14">Cell membrane</location>
        <topology evidence="1 14">Multi-pass membrane protein</topology>
    </subcellularLocation>
</comment>
<evidence type="ECO:0000256" key="3">
    <source>
        <dbReference type="ARBA" id="ARBA00022606"/>
    </source>
</evidence>
<keyword evidence="2 14" id="KW-1003">Cell membrane</keyword>
<dbReference type="InterPro" id="IPR052921">
    <property type="entry name" value="GPCR1_Superfamily_Member"/>
</dbReference>
<evidence type="ECO:0000256" key="2">
    <source>
        <dbReference type="ARBA" id="ARBA00022475"/>
    </source>
</evidence>
<dbReference type="Gene3D" id="1.20.1070.10">
    <property type="entry name" value="Rhodopsin 7-helix transmembrane proteins"/>
    <property type="match status" value="1"/>
</dbReference>
<keyword evidence="12 13" id="KW-0807">Transducer</keyword>
<dbReference type="InterPro" id="IPR017452">
    <property type="entry name" value="GPCR_Rhodpsn_7TM"/>
</dbReference>
<evidence type="ECO:0000256" key="12">
    <source>
        <dbReference type="ARBA" id="ARBA00023224"/>
    </source>
</evidence>
<dbReference type="STRING" id="409849.ENSPMGP00000017542"/>
<dbReference type="GO" id="GO:0004984">
    <property type="term" value="F:olfactory receptor activity"/>
    <property type="evidence" value="ECO:0007669"/>
    <property type="project" value="InterPro"/>
</dbReference>
<evidence type="ECO:0000256" key="8">
    <source>
        <dbReference type="ARBA" id="ARBA00023136"/>
    </source>
</evidence>
<evidence type="ECO:0000256" key="14">
    <source>
        <dbReference type="RuleBase" id="RU363047"/>
    </source>
</evidence>
<feature type="transmembrane region" description="Helical" evidence="14">
    <location>
        <begin position="60"/>
        <end position="85"/>
    </location>
</feature>
<comment type="similarity">
    <text evidence="13">Belongs to the G-protein coupled receptor 1 family.</text>
</comment>
<feature type="transmembrane region" description="Helical" evidence="14">
    <location>
        <begin position="25"/>
        <end position="51"/>
    </location>
</feature>
<feature type="transmembrane region" description="Helical" evidence="14">
    <location>
        <begin position="239"/>
        <end position="258"/>
    </location>
</feature>
<feature type="transmembrane region" description="Helical" evidence="14">
    <location>
        <begin position="199"/>
        <end position="218"/>
    </location>
</feature>